<dbReference type="SMART" id="SM00175">
    <property type="entry name" value="RAB"/>
    <property type="match status" value="1"/>
</dbReference>
<dbReference type="OMA" id="FQGCYCC"/>
<accession>A0A8S1K2J4</accession>
<keyword evidence="1" id="KW-0547">Nucleotide-binding</keyword>
<evidence type="ECO:0000313" key="3">
    <source>
        <dbReference type="Proteomes" id="UP000688137"/>
    </source>
</evidence>
<dbReference type="EMBL" id="CAJJDM010000007">
    <property type="protein sequence ID" value="CAD8046466.1"/>
    <property type="molecule type" value="Genomic_DNA"/>
</dbReference>
<dbReference type="PROSITE" id="PS51419">
    <property type="entry name" value="RAB"/>
    <property type="match status" value="1"/>
</dbReference>
<keyword evidence="3" id="KW-1185">Reference proteome</keyword>
<dbReference type="AlphaFoldDB" id="A0A8S1K2J4"/>
<dbReference type="Pfam" id="PF00071">
    <property type="entry name" value="Ras"/>
    <property type="match status" value="1"/>
</dbReference>
<dbReference type="CDD" id="cd00154">
    <property type="entry name" value="Rab"/>
    <property type="match status" value="1"/>
</dbReference>
<evidence type="ECO:0000256" key="1">
    <source>
        <dbReference type="ARBA" id="ARBA00022741"/>
    </source>
</evidence>
<dbReference type="NCBIfam" id="TIGR00231">
    <property type="entry name" value="small_GTP"/>
    <property type="match status" value="1"/>
</dbReference>
<dbReference type="FunFam" id="3.40.50.300:FF:001773">
    <property type="entry name" value="Small GTP-binding protein, putative"/>
    <property type="match status" value="1"/>
</dbReference>
<organism evidence="2 3">
    <name type="scientific">Paramecium primaurelia</name>
    <dbReference type="NCBI Taxonomy" id="5886"/>
    <lineage>
        <taxon>Eukaryota</taxon>
        <taxon>Sar</taxon>
        <taxon>Alveolata</taxon>
        <taxon>Ciliophora</taxon>
        <taxon>Intramacronucleata</taxon>
        <taxon>Oligohymenophorea</taxon>
        <taxon>Peniculida</taxon>
        <taxon>Parameciidae</taxon>
        <taxon>Paramecium</taxon>
    </lineage>
</organism>
<dbReference type="PROSITE" id="PS51421">
    <property type="entry name" value="RAS"/>
    <property type="match status" value="1"/>
</dbReference>
<dbReference type="GO" id="GO:0005525">
    <property type="term" value="F:GTP binding"/>
    <property type="evidence" value="ECO:0007669"/>
    <property type="project" value="InterPro"/>
</dbReference>
<name>A0A8S1K2J4_PARPR</name>
<reference evidence="2" key="1">
    <citation type="submission" date="2021-01" db="EMBL/GenBank/DDBJ databases">
        <authorList>
            <consortium name="Genoscope - CEA"/>
            <person name="William W."/>
        </authorList>
    </citation>
    <scope>NUCLEOTIDE SEQUENCE</scope>
</reference>
<dbReference type="SMART" id="SM00173">
    <property type="entry name" value="RAS"/>
    <property type="match status" value="1"/>
</dbReference>
<dbReference type="InterPro" id="IPR001806">
    <property type="entry name" value="Small_GTPase"/>
</dbReference>
<dbReference type="GO" id="GO:0003924">
    <property type="term" value="F:GTPase activity"/>
    <property type="evidence" value="ECO:0007669"/>
    <property type="project" value="InterPro"/>
</dbReference>
<dbReference type="Proteomes" id="UP000688137">
    <property type="component" value="Unassembled WGS sequence"/>
</dbReference>
<proteinExistence type="predicted"/>
<gene>
    <name evidence="2" type="ORF">PPRIM_AZ9-3.1.T0100366</name>
</gene>
<sequence>MNETLKLVLVGQQGAGKTSLLQSHRQQEFRAHNAPTVAVDFSGVKNVEVNGKLFDISIWDTAGQERFRSITRMSLQNTNVAILCFDLSDPDSYRHIQGWLDFLHVNCSSEMEIIIVGTKMDLPTFYNKEDLQKFIQTLNSQKQLKLFLTSSKTREGIEETFQYAIEQGAKIKLKSSQMDKSILLIPPDQQSIKKKQSSNNKYFQGCYCC</sequence>
<comment type="caution">
    <text evidence="2">The sequence shown here is derived from an EMBL/GenBank/DDBJ whole genome shotgun (WGS) entry which is preliminary data.</text>
</comment>
<dbReference type="PROSITE" id="PS51420">
    <property type="entry name" value="RHO"/>
    <property type="match status" value="1"/>
</dbReference>
<dbReference type="SMART" id="SM00174">
    <property type="entry name" value="RHO"/>
    <property type="match status" value="1"/>
</dbReference>
<dbReference type="InterPro" id="IPR005225">
    <property type="entry name" value="Small_GTP-bd"/>
</dbReference>
<dbReference type="PANTHER" id="PTHR47978">
    <property type="match status" value="1"/>
</dbReference>
<evidence type="ECO:0000313" key="2">
    <source>
        <dbReference type="EMBL" id="CAD8046466.1"/>
    </source>
</evidence>
<protein>
    <submittedName>
        <fullName evidence="2">Uncharacterized protein</fullName>
    </submittedName>
</protein>